<comment type="caution">
    <text evidence="2">The sequence shown here is derived from an EMBL/GenBank/DDBJ whole genome shotgun (WGS) entry which is preliminary data.</text>
</comment>
<organism evidence="2">
    <name type="scientific">marine sediment metagenome</name>
    <dbReference type="NCBI Taxonomy" id="412755"/>
    <lineage>
        <taxon>unclassified sequences</taxon>
        <taxon>metagenomes</taxon>
        <taxon>ecological metagenomes</taxon>
    </lineage>
</organism>
<evidence type="ECO:0000313" key="2">
    <source>
        <dbReference type="EMBL" id="GAI18801.1"/>
    </source>
</evidence>
<evidence type="ECO:0000259" key="1">
    <source>
        <dbReference type="Pfam" id="PF00753"/>
    </source>
</evidence>
<feature type="domain" description="Metallo-beta-lactamase" evidence="1">
    <location>
        <begin position="56"/>
        <end position="95"/>
    </location>
</feature>
<dbReference type="AlphaFoldDB" id="X1ML48"/>
<gene>
    <name evidence="2" type="ORF">S06H3_36677</name>
</gene>
<dbReference type="Pfam" id="PF00753">
    <property type="entry name" value="Lactamase_B"/>
    <property type="match status" value="1"/>
</dbReference>
<proteinExistence type="predicted"/>
<dbReference type="InterPro" id="IPR001279">
    <property type="entry name" value="Metallo-B-lactamas"/>
</dbReference>
<name>X1ML48_9ZZZZ</name>
<dbReference type="EMBL" id="BARV01022234">
    <property type="protein sequence ID" value="GAI18801.1"/>
    <property type="molecule type" value="Genomic_DNA"/>
</dbReference>
<reference evidence="2" key="1">
    <citation type="journal article" date="2014" name="Front. Microbiol.">
        <title>High frequency of phylogenetically diverse reductive dehalogenase-homologous genes in deep subseafloor sedimentary metagenomes.</title>
        <authorList>
            <person name="Kawai M."/>
            <person name="Futagami T."/>
            <person name="Toyoda A."/>
            <person name="Takaki Y."/>
            <person name="Nishi S."/>
            <person name="Hori S."/>
            <person name="Arai W."/>
            <person name="Tsubouchi T."/>
            <person name="Morono Y."/>
            <person name="Uchiyama I."/>
            <person name="Ito T."/>
            <person name="Fujiyama A."/>
            <person name="Inagaki F."/>
            <person name="Takami H."/>
        </authorList>
    </citation>
    <scope>NUCLEOTIDE SEQUENCE</scope>
    <source>
        <strain evidence="2">Expedition CK06-06</strain>
    </source>
</reference>
<accession>X1ML48</accession>
<dbReference type="SUPFAM" id="SSF56281">
    <property type="entry name" value="Metallo-hydrolase/oxidoreductase"/>
    <property type="match status" value="1"/>
</dbReference>
<dbReference type="InterPro" id="IPR052159">
    <property type="entry name" value="Competence_DNA_uptake"/>
</dbReference>
<sequence>MPALIKPGDLIIHILNVGHGDAIIVGLPARNEDERTYGLVDCYKGTKVMKYMNKLYENKTKKRLEFICATHPHGDHISGIEMFIRNSDYCPREFWDSGFRHASGTYRDILIALLEKQVKMIRVSSGMEWYFGKLRITALSPSVVLRNQYVTYGVDMNNASIVLRLEHHDENVLLLRSRQYDKEHPDTPEEERAAGNSVVILAGDAEFDAWAQISSEYP</sequence>
<dbReference type="InterPro" id="IPR036866">
    <property type="entry name" value="RibonucZ/Hydroxyglut_hydro"/>
</dbReference>
<dbReference type="Gene3D" id="3.60.15.10">
    <property type="entry name" value="Ribonuclease Z/Hydroxyacylglutathione hydrolase-like"/>
    <property type="match status" value="1"/>
</dbReference>
<dbReference type="PANTHER" id="PTHR30619">
    <property type="entry name" value="DNA INTERNALIZATION/COMPETENCE PROTEIN COMEC/REC2"/>
    <property type="match status" value="1"/>
</dbReference>
<feature type="non-terminal residue" evidence="2">
    <location>
        <position position="218"/>
    </location>
</feature>
<protein>
    <recommendedName>
        <fullName evidence="1">Metallo-beta-lactamase domain-containing protein</fullName>
    </recommendedName>
</protein>
<dbReference type="PANTHER" id="PTHR30619:SF1">
    <property type="entry name" value="RECOMBINATION PROTEIN 2"/>
    <property type="match status" value="1"/>
</dbReference>